<dbReference type="Proteomes" id="UP000605676">
    <property type="component" value="Unassembled WGS sequence"/>
</dbReference>
<proteinExistence type="predicted"/>
<evidence type="ECO:0000313" key="2">
    <source>
        <dbReference type="Proteomes" id="UP000605676"/>
    </source>
</evidence>
<gene>
    <name evidence="1" type="ORF">JIV24_14335</name>
</gene>
<keyword evidence="2" id="KW-1185">Reference proteome</keyword>
<name>A0ABS1HLG2_9BACT</name>
<comment type="caution">
    <text evidence="1">The sequence shown here is derived from an EMBL/GenBank/DDBJ whole genome shotgun (WGS) entry which is preliminary data.</text>
</comment>
<reference evidence="1 2" key="1">
    <citation type="submission" date="2021-01" db="EMBL/GenBank/DDBJ databases">
        <title>Carboxyliciviraga sp.nov., isolated from coastal sediments.</title>
        <authorList>
            <person name="Lu D."/>
            <person name="Zhang T."/>
        </authorList>
    </citation>
    <scope>NUCLEOTIDE SEQUENCE [LARGE SCALE GENOMIC DNA]</scope>
    <source>
        <strain evidence="1 2">N1Y132</strain>
    </source>
</reference>
<organism evidence="1 2">
    <name type="scientific">Carboxylicivirga marina</name>
    <dbReference type="NCBI Taxonomy" id="2800988"/>
    <lineage>
        <taxon>Bacteria</taxon>
        <taxon>Pseudomonadati</taxon>
        <taxon>Bacteroidota</taxon>
        <taxon>Bacteroidia</taxon>
        <taxon>Marinilabiliales</taxon>
        <taxon>Marinilabiliaceae</taxon>
        <taxon>Carboxylicivirga</taxon>
    </lineage>
</organism>
<dbReference type="EMBL" id="JAENRR010000035">
    <property type="protein sequence ID" value="MBK3518519.1"/>
    <property type="molecule type" value="Genomic_DNA"/>
</dbReference>
<dbReference type="RefSeq" id="WP_200465745.1">
    <property type="nucleotide sequence ID" value="NZ_JAENRR010000035.1"/>
</dbReference>
<protein>
    <submittedName>
        <fullName evidence="1">Uncharacterized protein</fullName>
    </submittedName>
</protein>
<evidence type="ECO:0000313" key="1">
    <source>
        <dbReference type="EMBL" id="MBK3518519.1"/>
    </source>
</evidence>
<accession>A0ABS1HLG2</accession>
<sequence>MNEDKVLQEMLPEIKAVNKEDIKSCNIPISVFVQEAGNLNERVSLDMAQLLEVGMPPELQQRLGLLRDALFAAEVNWQEQQSEREKALALWKEKSPHLYALRKEILEHLAFAFRKDERLMEQIADIEEGSSHADAIEDLARLAVLGAQNPELVQAINYDAARFDTADAMVSEMSGVLSAANGYLYRDDEGKLIRDKSYTLLKEVVDEIRDYGRFVFRNDPEHVKGYSSKYVRDRAQAYRSSKNEQQV</sequence>